<comment type="caution">
    <text evidence="1">The sequence shown here is derived from an EMBL/GenBank/DDBJ whole genome shotgun (WGS) entry which is preliminary data.</text>
</comment>
<dbReference type="Proteomes" id="UP000634136">
    <property type="component" value="Unassembled WGS sequence"/>
</dbReference>
<gene>
    <name evidence="1" type="ORF">G2W53_041887</name>
</gene>
<dbReference type="EMBL" id="JAAIUW010000013">
    <property type="protein sequence ID" value="KAF7802776.1"/>
    <property type="molecule type" value="Genomic_DNA"/>
</dbReference>
<evidence type="ECO:0000313" key="1">
    <source>
        <dbReference type="EMBL" id="KAF7802776.1"/>
    </source>
</evidence>
<name>A0A834W1V3_9FABA</name>
<organism evidence="1 2">
    <name type="scientific">Senna tora</name>
    <dbReference type="NCBI Taxonomy" id="362788"/>
    <lineage>
        <taxon>Eukaryota</taxon>
        <taxon>Viridiplantae</taxon>
        <taxon>Streptophyta</taxon>
        <taxon>Embryophyta</taxon>
        <taxon>Tracheophyta</taxon>
        <taxon>Spermatophyta</taxon>
        <taxon>Magnoliopsida</taxon>
        <taxon>eudicotyledons</taxon>
        <taxon>Gunneridae</taxon>
        <taxon>Pentapetalae</taxon>
        <taxon>rosids</taxon>
        <taxon>fabids</taxon>
        <taxon>Fabales</taxon>
        <taxon>Fabaceae</taxon>
        <taxon>Caesalpinioideae</taxon>
        <taxon>Cassia clade</taxon>
        <taxon>Senna</taxon>
    </lineage>
</organism>
<reference evidence="1" key="1">
    <citation type="submission" date="2020-09" db="EMBL/GenBank/DDBJ databases">
        <title>Genome-Enabled Discovery of Anthraquinone Biosynthesis in Senna tora.</title>
        <authorList>
            <person name="Kang S.-H."/>
            <person name="Pandey R.P."/>
            <person name="Lee C.-M."/>
            <person name="Sim J.-S."/>
            <person name="Jeong J.-T."/>
            <person name="Choi B.-S."/>
            <person name="Jung M."/>
            <person name="Ginzburg D."/>
            <person name="Zhao K."/>
            <person name="Won S.Y."/>
            <person name="Oh T.-J."/>
            <person name="Yu Y."/>
            <person name="Kim N.-H."/>
            <person name="Lee O.R."/>
            <person name="Lee T.-H."/>
            <person name="Bashyal P."/>
            <person name="Kim T.-S."/>
            <person name="Lee W.-H."/>
            <person name="Kawkins C."/>
            <person name="Kim C.-K."/>
            <person name="Kim J.S."/>
            <person name="Ahn B.O."/>
            <person name="Rhee S.Y."/>
            <person name="Sohng J.K."/>
        </authorList>
    </citation>
    <scope>NUCLEOTIDE SEQUENCE</scope>
    <source>
        <tissue evidence="1">Leaf</tissue>
    </source>
</reference>
<keyword evidence="2" id="KW-1185">Reference proteome</keyword>
<protein>
    <submittedName>
        <fullName evidence="1">Uncharacterized protein</fullName>
    </submittedName>
</protein>
<evidence type="ECO:0000313" key="2">
    <source>
        <dbReference type="Proteomes" id="UP000634136"/>
    </source>
</evidence>
<dbReference type="AlphaFoldDB" id="A0A834W1V3"/>
<proteinExistence type="predicted"/>
<sequence length="62" mass="7141">MGLIKPNMQIRSRQLGLGERKGKRIKKKQLGELVTSTGAFIDSAFPWHKELGLQRWTKQLVH</sequence>
<accession>A0A834W1V3</accession>